<name>A0A1H5L4C2_9PSED</name>
<evidence type="ECO:0000313" key="1">
    <source>
        <dbReference type="EMBL" id="SEE71078.1"/>
    </source>
</evidence>
<dbReference type="EMBL" id="FNTY01000002">
    <property type="protein sequence ID" value="SEE71078.1"/>
    <property type="molecule type" value="Genomic_DNA"/>
</dbReference>
<accession>A0A1H5L4C2</accession>
<evidence type="ECO:0000313" key="2">
    <source>
        <dbReference type="Proteomes" id="UP000198985"/>
    </source>
</evidence>
<sequence>MSHYLKAPEVVVLIDEKSYRINTPSCFNNTTKSGDEIACYSYAGGQKITIVSRVVETAGDGLSTTVEWDDKVLGSPVVLGYRCESKNEKSESECAVVPHIPS</sequence>
<reference evidence="1 2" key="1">
    <citation type="submission" date="2016-10" db="EMBL/GenBank/DDBJ databases">
        <authorList>
            <person name="de Groot N.N."/>
        </authorList>
    </citation>
    <scope>NUCLEOTIDE SEQUENCE [LARGE SCALE GENOMIC DNA]</scope>
    <source>
        <strain evidence="1 2">BS3662</strain>
    </source>
</reference>
<dbReference type="Proteomes" id="UP000198985">
    <property type="component" value="Unassembled WGS sequence"/>
</dbReference>
<proteinExistence type="predicted"/>
<organism evidence="1 2">
    <name type="scientific">Pseudomonas migulae</name>
    <dbReference type="NCBI Taxonomy" id="78543"/>
    <lineage>
        <taxon>Bacteria</taxon>
        <taxon>Pseudomonadati</taxon>
        <taxon>Pseudomonadota</taxon>
        <taxon>Gammaproteobacteria</taxon>
        <taxon>Pseudomonadales</taxon>
        <taxon>Pseudomonadaceae</taxon>
        <taxon>Pseudomonas</taxon>
    </lineage>
</organism>
<dbReference type="AlphaFoldDB" id="A0A1H5L4C2"/>
<protein>
    <submittedName>
        <fullName evidence="1">Uncharacterized protein</fullName>
    </submittedName>
</protein>
<dbReference type="RefSeq" id="WP_139273061.1">
    <property type="nucleotide sequence ID" value="NZ_FNTY01000002.1"/>
</dbReference>
<gene>
    <name evidence="1" type="ORF">SAMN04490194_3652</name>
</gene>